<keyword evidence="8 9" id="KW-0472">Membrane</keyword>
<keyword evidence="5 9" id="KW-0812">Transmembrane</keyword>
<evidence type="ECO:0000313" key="12">
    <source>
        <dbReference type="Proteomes" id="UP000028006"/>
    </source>
</evidence>
<feature type="domain" description="Cytochrome c assembly protein" evidence="10">
    <location>
        <begin position="18"/>
        <end position="189"/>
    </location>
</feature>
<comment type="function">
    <text evidence="1 9">Required for the export of heme to the periplasm for the biogenesis of c-type cytochromes.</text>
</comment>
<comment type="caution">
    <text evidence="11">The sequence shown here is derived from an EMBL/GenBank/DDBJ whole genome shotgun (WGS) entry which is preliminary data.</text>
</comment>
<evidence type="ECO:0000256" key="6">
    <source>
        <dbReference type="ARBA" id="ARBA00022748"/>
    </source>
</evidence>
<keyword evidence="6 9" id="KW-0201">Cytochrome c-type biogenesis</keyword>
<dbReference type="GO" id="GO:0005886">
    <property type="term" value="C:plasma membrane"/>
    <property type="evidence" value="ECO:0007669"/>
    <property type="project" value="UniProtKB-SubCell"/>
</dbReference>
<dbReference type="AlphaFoldDB" id="A0A081NC17"/>
<evidence type="ECO:0000256" key="7">
    <source>
        <dbReference type="ARBA" id="ARBA00022989"/>
    </source>
</evidence>
<feature type="transmembrane region" description="Helical" evidence="9">
    <location>
        <begin position="166"/>
        <end position="186"/>
    </location>
</feature>
<keyword evidence="9" id="KW-0997">Cell inner membrane</keyword>
<dbReference type="PANTHER" id="PTHR30071">
    <property type="entry name" value="HEME EXPORTER PROTEIN C"/>
    <property type="match status" value="1"/>
</dbReference>
<evidence type="ECO:0000256" key="4">
    <source>
        <dbReference type="ARBA" id="ARBA00016463"/>
    </source>
</evidence>
<feature type="transmembrane region" description="Helical" evidence="9">
    <location>
        <begin position="206"/>
        <end position="229"/>
    </location>
</feature>
<feature type="transmembrane region" description="Helical" evidence="9">
    <location>
        <begin position="96"/>
        <end position="120"/>
    </location>
</feature>
<comment type="similarity">
    <text evidence="3 9">Belongs to the CcmC/CycZ/HelC family.</text>
</comment>
<dbReference type="eggNOG" id="COG0755">
    <property type="taxonomic scope" value="Bacteria"/>
</dbReference>
<organism evidence="11 12">
    <name type="scientific">Endozoicomonas montiporae</name>
    <dbReference type="NCBI Taxonomy" id="1027273"/>
    <lineage>
        <taxon>Bacteria</taxon>
        <taxon>Pseudomonadati</taxon>
        <taxon>Pseudomonadota</taxon>
        <taxon>Gammaproteobacteria</taxon>
        <taxon>Oceanospirillales</taxon>
        <taxon>Endozoicomonadaceae</taxon>
        <taxon>Endozoicomonas</taxon>
    </lineage>
</organism>
<keyword evidence="12" id="KW-1185">Reference proteome</keyword>
<dbReference type="PANTHER" id="PTHR30071:SF1">
    <property type="entry name" value="CYTOCHROME B_B6 PROTEIN-RELATED"/>
    <property type="match status" value="1"/>
</dbReference>
<dbReference type="GO" id="GO:0020037">
    <property type="term" value="F:heme binding"/>
    <property type="evidence" value="ECO:0007669"/>
    <property type="project" value="InterPro"/>
</dbReference>
<dbReference type="InterPro" id="IPR045062">
    <property type="entry name" value="Cyt_c_biogenesis_CcsA/CcmC"/>
</dbReference>
<sequence length="253" mass="28150">MSSTLIKKWFHSIASPRGFYQFSGRLMPWLAAITGLLMVTGLVWGLLFTPPDYLQGNSYRIIFIHVPVAFLASAAYVMMAAAGAVTLIWRIKLADVLLKAAAPVGASFCFLALVTGAIWGKPTWGTWWIWDARLTSVLILLFLYFGVIALRGAIASEHSASKACAVLTLVGVVNIPIIKFSVQWWNTLHQGATLTLTEKPSMAPEMLYPLLISIAGFYLFFLLVLLLRMRTEILNRERRTQWVQTLTGNGLEK</sequence>
<feature type="transmembrane region" description="Helical" evidence="9">
    <location>
        <begin position="61"/>
        <end position="89"/>
    </location>
</feature>
<comment type="subcellular location">
    <subcellularLocation>
        <location evidence="9">Cell inner membrane</location>
    </subcellularLocation>
    <subcellularLocation>
        <location evidence="2">Membrane</location>
        <topology evidence="2">Multi-pass membrane protein</topology>
    </subcellularLocation>
</comment>
<evidence type="ECO:0000256" key="9">
    <source>
        <dbReference type="RuleBase" id="RU364092"/>
    </source>
</evidence>
<feature type="transmembrane region" description="Helical" evidence="9">
    <location>
        <begin position="26"/>
        <end position="49"/>
    </location>
</feature>
<evidence type="ECO:0000259" key="10">
    <source>
        <dbReference type="Pfam" id="PF01578"/>
    </source>
</evidence>
<dbReference type="InterPro" id="IPR003557">
    <property type="entry name" value="Cyt_c_biogenesis_CcmC"/>
</dbReference>
<dbReference type="EMBL" id="JOKG01000001">
    <property type="protein sequence ID" value="KEQ15990.1"/>
    <property type="molecule type" value="Genomic_DNA"/>
</dbReference>
<name>A0A081NC17_9GAMM</name>
<protein>
    <recommendedName>
        <fullName evidence="4 9">Heme exporter protein C</fullName>
    </recommendedName>
    <alternativeName>
        <fullName evidence="9">Cytochrome c-type biogenesis protein</fullName>
    </alternativeName>
</protein>
<feature type="transmembrane region" description="Helical" evidence="9">
    <location>
        <begin position="132"/>
        <end position="154"/>
    </location>
</feature>
<keyword evidence="9" id="KW-0813">Transport</keyword>
<dbReference type="Proteomes" id="UP000028006">
    <property type="component" value="Unassembled WGS sequence"/>
</dbReference>
<evidence type="ECO:0000256" key="5">
    <source>
        <dbReference type="ARBA" id="ARBA00022692"/>
    </source>
</evidence>
<gene>
    <name evidence="9" type="primary">ccmC</name>
    <name evidence="11" type="ORF">GZ77_05800</name>
</gene>
<evidence type="ECO:0000313" key="11">
    <source>
        <dbReference type="EMBL" id="KEQ15990.1"/>
    </source>
</evidence>
<dbReference type="GO" id="GO:0017004">
    <property type="term" value="P:cytochrome complex assembly"/>
    <property type="evidence" value="ECO:0007669"/>
    <property type="project" value="UniProtKB-KW"/>
</dbReference>
<dbReference type="RefSeq" id="WP_034873251.1">
    <property type="nucleotide sequence ID" value="NZ_JOKG01000001.1"/>
</dbReference>
<evidence type="ECO:0000256" key="8">
    <source>
        <dbReference type="ARBA" id="ARBA00023136"/>
    </source>
</evidence>
<keyword evidence="7 9" id="KW-1133">Transmembrane helix</keyword>
<accession>A0A081NC17</accession>
<evidence type="ECO:0000256" key="2">
    <source>
        <dbReference type="ARBA" id="ARBA00004141"/>
    </source>
</evidence>
<evidence type="ECO:0000256" key="3">
    <source>
        <dbReference type="ARBA" id="ARBA00005840"/>
    </source>
</evidence>
<dbReference type="Pfam" id="PF01578">
    <property type="entry name" value="Cytochrom_C_asm"/>
    <property type="match status" value="1"/>
</dbReference>
<dbReference type="InterPro" id="IPR002541">
    <property type="entry name" value="Cyt_c_assembly"/>
</dbReference>
<proteinExistence type="inferred from homology"/>
<evidence type="ECO:0000256" key="1">
    <source>
        <dbReference type="ARBA" id="ARBA00002442"/>
    </source>
</evidence>
<keyword evidence="9" id="KW-1003">Cell membrane</keyword>
<dbReference type="GO" id="GO:0015232">
    <property type="term" value="F:heme transmembrane transporter activity"/>
    <property type="evidence" value="ECO:0007669"/>
    <property type="project" value="InterPro"/>
</dbReference>
<dbReference type="NCBIfam" id="TIGR01191">
    <property type="entry name" value="ccmC"/>
    <property type="match status" value="1"/>
</dbReference>
<dbReference type="PRINTS" id="PR01386">
    <property type="entry name" value="CCMCBIOGNSIS"/>
</dbReference>
<reference evidence="11 12" key="1">
    <citation type="submission" date="2014-06" db="EMBL/GenBank/DDBJ databases">
        <title>Whole Genome Sequences of Three Symbiotic Endozoicomonas Bacteria.</title>
        <authorList>
            <person name="Neave M.J."/>
            <person name="Apprill A."/>
            <person name="Voolstra C.R."/>
        </authorList>
    </citation>
    <scope>NUCLEOTIDE SEQUENCE [LARGE SCALE GENOMIC DNA]</scope>
    <source>
        <strain evidence="11 12">LMG 24815</strain>
    </source>
</reference>